<reference evidence="1" key="1">
    <citation type="submission" date="2014-09" db="EMBL/GenBank/DDBJ databases">
        <authorList>
            <person name="Magalhaes I.L.F."/>
            <person name="Oliveira U."/>
            <person name="Santos F.R."/>
            <person name="Vidigal T.H.D.A."/>
            <person name="Brescovit A.D."/>
            <person name="Santos A.J."/>
        </authorList>
    </citation>
    <scope>NUCLEOTIDE SEQUENCE</scope>
    <source>
        <tissue evidence="1">Shoot tissue taken approximately 20 cm above the soil surface</tissue>
    </source>
</reference>
<evidence type="ECO:0000313" key="1">
    <source>
        <dbReference type="EMBL" id="JAD70484.1"/>
    </source>
</evidence>
<sequence>MDTSSYGFWMTKSSKHGLHIYMVVTKYLAHLRIGCHLRKREN</sequence>
<dbReference type="EMBL" id="GBRH01227411">
    <property type="protein sequence ID" value="JAD70484.1"/>
    <property type="molecule type" value="Transcribed_RNA"/>
</dbReference>
<organism evidence="1">
    <name type="scientific">Arundo donax</name>
    <name type="common">Giant reed</name>
    <name type="synonym">Donax arundinaceus</name>
    <dbReference type="NCBI Taxonomy" id="35708"/>
    <lineage>
        <taxon>Eukaryota</taxon>
        <taxon>Viridiplantae</taxon>
        <taxon>Streptophyta</taxon>
        <taxon>Embryophyta</taxon>
        <taxon>Tracheophyta</taxon>
        <taxon>Spermatophyta</taxon>
        <taxon>Magnoliopsida</taxon>
        <taxon>Liliopsida</taxon>
        <taxon>Poales</taxon>
        <taxon>Poaceae</taxon>
        <taxon>PACMAD clade</taxon>
        <taxon>Arundinoideae</taxon>
        <taxon>Arundineae</taxon>
        <taxon>Arundo</taxon>
    </lineage>
</organism>
<name>A0A0A9C2F7_ARUDO</name>
<proteinExistence type="predicted"/>
<accession>A0A0A9C2F7</accession>
<dbReference type="AlphaFoldDB" id="A0A0A9C2F7"/>
<reference evidence="1" key="2">
    <citation type="journal article" date="2015" name="Data Brief">
        <title>Shoot transcriptome of the giant reed, Arundo donax.</title>
        <authorList>
            <person name="Barrero R.A."/>
            <person name="Guerrero F.D."/>
            <person name="Moolhuijzen P."/>
            <person name="Goolsby J.A."/>
            <person name="Tidwell J."/>
            <person name="Bellgard S.E."/>
            <person name="Bellgard M.I."/>
        </authorList>
    </citation>
    <scope>NUCLEOTIDE SEQUENCE</scope>
    <source>
        <tissue evidence="1">Shoot tissue taken approximately 20 cm above the soil surface</tissue>
    </source>
</reference>
<protein>
    <submittedName>
        <fullName evidence="1">Uncharacterized protein</fullName>
    </submittedName>
</protein>